<organism evidence="1 2">
    <name type="scientific">Oncorhynchus mykiss</name>
    <name type="common">Rainbow trout</name>
    <name type="synonym">Salmo gairdneri</name>
    <dbReference type="NCBI Taxonomy" id="8022"/>
    <lineage>
        <taxon>Eukaryota</taxon>
        <taxon>Metazoa</taxon>
        <taxon>Chordata</taxon>
        <taxon>Craniata</taxon>
        <taxon>Vertebrata</taxon>
        <taxon>Euteleostomi</taxon>
        <taxon>Actinopterygii</taxon>
        <taxon>Neopterygii</taxon>
        <taxon>Teleostei</taxon>
        <taxon>Protacanthopterygii</taxon>
        <taxon>Salmoniformes</taxon>
        <taxon>Salmonidae</taxon>
        <taxon>Salmoninae</taxon>
        <taxon>Oncorhynchus</taxon>
    </lineage>
</organism>
<evidence type="ECO:0000313" key="1">
    <source>
        <dbReference type="Ensembl" id="ENSOMYP00000040179.2"/>
    </source>
</evidence>
<reference evidence="1" key="3">
    <citation type="submission" date="2025-09" db="UniProtKB">
        <authorList>
            <consortium name="Ensembl"/>
        </authorList>
    </citation>
    <scope>IDENTIFICATION</scope>
</reference>
<reference evidence="1" key="2">
    <citation type="submission" date="2025-08" db="UniProtKB">
        <authorList>
            <consortium name="Ensembl"/>
        </authorList>
    </citation>
    <scope>IDENTIFICATION</scope>
</reference>
<sequence>LKSIYNNLRQHSPWSNSSYTAWWCVLGYCPVEKQMIVPLRANHRVIGNNRPYVDKYKGRITNAGQRYGVDPAILGLINGSGDNGNVHGLMQVDKRCHRPQGAWDSQEHIGQDKKYPHWTKEQKLKGALADYNMGPGSISSYEEVDAKTSGGDYTNQINL</sequence>
<proteinExistence type="predicted"/>
<dbReference type="GO" id="GO:0050830">
    <property type="term" value="P:defense response to Gram-positive bacterium"/>
    <property type="evidence" value="ECO:0007669"/>
    <property type="project" value="TreeGrafter"/>
</dbReference>
<dbReference type="PANTHER" id="PTHR31698:SF8">
    <property type="entry name" value="LYSOZYME G-RELATED"/>
    <property type="match status" value="1"/>
</dbReference>
<dbReference type="InterPro" id="IPR023346">
    <property type="entry name" value="Lysozyme-like_dom_sf"/>
</dbReference>
<dbReference type="GO" id="GO:0003796">
    <property type="term" value="F:lysozyme activity"/>
    <property type="evidence" value="ECO:0007669"/>
    <property type="project" value="TreeGrafter"/>
</dbReference>
<evidence type="ECO:0000313" key="2">
    <source>
        <dbReference type="Proteomes" id="UP000694395"/>
    </source>
</evidence>
<dbReference type="PANTHER" id="PTHR31698">
    <property type="entry name" value="LYSOZYME G FAMILY MEMBER"/>
    <property type="match status" value="1"/>
</dbReference>
<name>A0A8C7VP60_ONCMY</name>
<reference evidence="1" key="1">
    <citation type="submission" date="2020-07" db="EMBL/GenBank/DDBJ databases">
        <title>A long reads based de novo assembly of the rainbow trout Arlee double haploid line genome.</title>
        <authorList>
            <person name="Gao G."/>
            <person name="Palti Y."/>
        </authorList>
    </citation>
    <scope>NUCLEOTIDE SEQUENCE [LARGE SCALE GENOMIC DNA]</scope>
</reference>
<dbReference type="GeneTree" id="ENSGT00390000017614"/>
<dbReference type="AlphaFoldDB" id="A0A8C7VP60"/>
<dbReference type="SUPFAM" id="SSF53955">
    <property type="entry name" value="Lysozyme-like"/>
    <property type="match status" value="1"/>
</dbReference>
<dbReference type="Gene3D" id="1.10.530.10">
    <property type="match status" value="1"/>
</dbReference>
<dbReference type="Ensembl" id="ENSOMYT00000043871.2">
    <property type="protein sequence ID" value="ENSOMYP00000040179.2"/>
    <property type="gene ID" value="ENSOMYG00000018622.2"/>
</dbReference>
<keyword evidence="2" id="KW-1185">Reference proteome</keyword>
<dbReference type="GO" id="GO:0005576">
    <property type="term" value="C:extracellular region"/>
    <property type="evidence" value="ECO:0007669"/>
    <property type="project" value="TreeGrafter"/>
</dbReference>
<dbReference type="Proteomes" id="UP000694395">
    <property type="component" value="Chromosome 17"/>
</dbReference>
<accession>A0A8C7VP60</accession>
<protein>
    <submittedName>
        <fullName evidence="1">Uncharacterized protein</fullName>
    </submittedName>
</protein>